<dbReference type="AlphaFoldDB" id="A0A9Q1K9W3"/>
<comment type="caution">
    <text evidence="2">The sequence shown here is derived from an EMBL/GenBank/DDBJ whole genome shotgun (WGS) entry which is preliminary data.</text>
</comment>
<protein>
    <recommendedName>
        <fullName evidence="4">Transposase</fullName>
    </recommendedName>
</protein>
<evidence type="ECO:0008006" key="4">
    <source>
        <dbReference type="Google" id="ProtNLM"/>
    </source>
</evidence>
<evidence type="ECO:0000313" key="2">
    <source>
        <dbReference type="EMBL" id="KAJ8439594.1"/>
    </source>
</evidence>
<feature type="region of interest" description="Disordered" evidence="1">
    <location>
        <begin position="80"/>
        <end position="99"/>
    </location>
</feature>
<sequence>MGKQKSLVKRKVEEDRVLAIYHEGAMFAISNVDFDRYQMIDLHQDAYVEGAINVGLGGLEAYDLRDLSQPRGVSDYDYDREFEESSSSGNGESDSDDSVDLDFDVVDVQEGDGVEEFSESLVDSDENGSNDGSDVDEIENVDVGDEIPRHIDAEGEDDDGNPIENVWNKILQKNKMASHPWVAQQLVIDFKANPTMQAANIQKLIMERYGVSVPRHTCNRAKKLLKSWGLVKALPNIFPECKRRICDVHYYRNFSTEYPGFTQT</sequence>
<dbReference type="Proteomes" id="UP001153076">
    <property type="component" value="Unassembled WGS sequence"/>
</dbReference>
<dbReference type="OrthoDB" id="125347at2759"/>
<proteinExistence type="predicted"/>
<accession>A0A9Q1K9W3</accession>
<reference evidence="2" key="1">
    <citation type="submission" date="2022-04" db="EMBL/GenBank/DDBJ databases">
        <title>Carnegiea gigantea Genome sequencing and assembly v2.</title>
        <authorList>
            <person name="Copetti D."/>
            <person name="Sanderson M.J."/>
            <person name="Burquez A."/>
            <person name="Wojciechowski M.F."/>
        </authorList>
    </citation>
    <scope>NUCLEOTIDE SEQUENCE</scope>
    <source>
        <strain evidence="2">SGP5-SGP5p</strain>
        <tissue evidence="2">Aerial part</tissue>
    </source>
</reference>
<name>A0A9Q1K9W3_9CARY</name>
<feature type="region of interest" description="Disordered" evidence="1">
    <location>
        <begin position="116"/>
        <end position="137"/>
    </location>
</feature>
<organism evidence="2 3">
    <name type="scientific">Carnegiea gigantea</name>
    <dbReference type="NCBI Taxonomy" id="171969"/>
    <lineage>
        <taxon>Eukaryota</taxon>
        <taxon>Viridiplantae</taxon>
        <taxon>Streptophyta</taxon>
        <taxon>Embryophyta</taxon>
        <taxon>Tracheophyta</taxon>
        <taxon>Spermatophyta</taxon>
        <taxon>Magnoliopsida</taxon>
        <taxon>eudicotyledons</taxon>
        <taxon>Gunneridae</taxon>
        <taxon>Pentapetalae</taxon>
        <taxon>Caryophyllales</taxon>
        <taxon>Cactineae</taxon>
        <taxon>Cactaceae</taxon>
        <taxon>Cactoideae</taxon>
        <taxon>Echinocereeae</taxon>
        <taxon>Carnegiea</taxon>
    </lineage>
</organism>
<keyword evidence="3" id="KW-1185">Reference proteome</keyword>
<dbReference type="EMBL" id="JAKOGI010000216">
    <property type="protein sequence ID" value="KAJ8439594.1"/>
    <property type="molecule type" value="Genomic_DNA"/>
</dbReference>
<gene>
    <name evidence="2" type="ORF">Cgig2_024181</name>
</gene>
<evidence type="ECO:0000313" key="3">
    <source>
        <dbReference type="Proteomes" id="UP001153076"/>
    </source>
</evidence>
<evidence type="ECO:0000256" key="1">
    <source>
        <dbReference type="SAM" id="MobiDB-lite"/>
    </source>
</evidence>